<evidence type="ECO:0000313" key="5">
    <source>
        <dbReference type="Proteomes" id="UP000199662"/>
    </source>
</evidence>
<protein>
    <submittedName>
        <fullName evidence="4">Transcriptional regulator, TetR family</fullName>
    </submittedName>
</protein>
<dbReference type="RefSeq" id="WP_091834926.1">
    <property type="nucleotide sequence ID" value="NZ_FNZK01000023.1"/>
</dbReference>
<dbReference type="InterPro" id="IPR009057">
    <property type="entry name" value="Homeodomain-like_sf"/>
</dbReference>
<feature type="DNA-binding region" description="H-T-H motif" evidence="2">
    <location>
        <begin position="32"/>
        <end position="51"/>
    </location>
</feature>
<evidence type="ECO:0000256" key="1">
    <source>
        <dbReference type="ARBA" id="ARBA00023125"/>
    </source>
</evidence>
<name>A0A1H7CM99_9FIRM</name>
<dbReference type="InterPro" id="IPR001647">
    <property type="entry name" value="HTH_TetR"/>
</dbReference>
<dbReference type="Gene3D" id="1.10.357.10">
    <property type="entry name" value="Tetracycline Repressor, domain 2"/>
    <property type="match status" value="1"/>
</dbReference>
<dbReference type="PRINTS" id="PR00455">
    <property type="entry name" value="HTHTETR"/>
</dbReference>
<gene>
    <name evidence="4" type="ORF">SAMN05660742_1238</name>
</gene>
<sequence length="205" mass="23851">MARTPQDPEIRINEILDVAQKCFINMGYRKTTISGVAKEMGVAKGMLYYYFKSKEELLEVLLKRHSDLFLSEIKQMIDSESIMPSEKIGRMFEIVIYGVFYQDGELLSILYDEKNLYIKEKVTSYCGNSFMNMGKKVIAEGKEKKEFFVEQEEAVLEFLILILGFLIELFYKKLPGDMLQMRLKMAENMIESLLQSKKGSIHFNL</sequence>
<proteinExistence type="predicted"/>
<dbReference type="STRING" id="84035.SAMN05660742_1238"/>
<dbReference type="Pfam" id="PF00440">
    <property type="entry name" value="TetR_N"/>
    <property type="match status" value="1"/>
</dbReference>
<organism evidence="4 5">
    <name type="scientific">Propionispira arboris</name>
    <dbReference type="NCBI Taxonomy" id="84035"/>
    <lineage>
        <taxon>Bacteria</taxon>
        <taxon>Bacillati</taxon>
        <taxon>Bacillota</taxon>
        <taxon>Negativicutes</taxon>
        <taxon>Selenomonadales</taxon>
        <taxon>Selenomonadaceae</taxon>
        <taxon>Propionispira</taxon>
    </lineage>
</organism>
<dbReference type="PANTHER" id="PTHR43479:SF11">
    <property type="entry name" value="ACREF_ENVCD OPERON REPRESSOR-RELATED"/>
    <property type="match status" value="1"/>
</dbReference>
<evidence type="ECO:0000313" key="4">
    <source>
        <dbReference type="EMBL" id="SEJ90596.1"/>
    </source>
</evidence>
<dbReference type="PROSITE" id="PS50977">
    <property type="entry name" value="HTH_TETR_2"/>
    <property type="match status" value="1"/>
</dbReference>
<dbReference type="Proteomes" id="UP000199662">
    <property type="component" value="Unassembled WGS sequence"/>
</dbReference>
<feature type="domain" description="HTH tetR-type" evidence="3">
    <location>
        <begin position="9"/>
        <end position="69"/>
    </location>
</feature>
<evidence type="ECO:0000256" key="2">
    <source>
        <dbReference type="PROSITE-ProRule" id="PRU00335"/>
    </source>
</evidence>
<dbReference type="EMBL" id="FNZK01000023">
    <property type="protein sequence ID" value="SEJ90596.1"/>
    <property type="molecule type" value="Genomic_DNA"/>
</dbReference>
<keyword evidence="1 2" id="KW-0238">DNA-binding</keyword>
<dbReference type="InterPro" id="IPR050624">
    <property type="entry name" value="HTH-type_Tx_Regulator"/>
</dbReference>
<dbReference type="InterPro" id="IPR023772">
    <property type="entry name" value="DNA-bd_HTH_TetR-type_CS"/>
</dbReference>
<keyword evidence="5" id="KW-1185">Reference proteome</keyword>
<dbReference type="AlphaFoldDB" id="A0A1H7CM99"/>
<accession>A0A1H7CM99</accession>
<dbReference type="PROSITE" id="PS01081">
    <property type="entry name" value="HTH_TETR_1"/>
    <property type="match status" value="1"/>
</dbReference>
<dbReference type="GO" id="GO:0003677">
    <property type="term" value="F:DNA binding"/>
    <property type="evidence" value="ECO:0007669"/>
    <property type="project" value="UniProtKB-UniRule"/>
</dbReference>
<evidence type="ECO:0000259" key="3">
    <source>
        <dbReference type="PROSITE" id="PS50977"/>
    </source>
</evidence>
<dbReference type="PANTHER" id="PTHR43479">
    <property type="entry name" value="ACREF/ENVCD OPERON REPRESSOR-RELATED"/>
    <property type="match status" value="1"/>
</dbReference>
<reference evidence="4 5" key="1">
    <citation type="submission" date="2016-10" db="EMBL/GenBank/DDBJ databases">
        <authorList>
            <person name="de Groot N.N."/>
        </authorList>
    </citation>
    <scope>NUCLEOTIDE SEQUENCE [LARGE SCALE GENOMIC DNA]</scope>
    <source>
        <strain evidence="4 5">DSM 2179</strain>
    </source>
</reference>
<dbReference type="SUPFAM" id="SSF46689">
    <property type="entry name" value="Homeodomain-like"/>
    <property type="match status" value="1"/>
</dbReference>